<proteinExistence type="predicted"/>
<protein>
    <recommendedName>
        <fullName evidence="1">Arm DNA-binding domain-containing protein</fullName>
    </recommendedName>
</protein>
<gene>
    <name evidence="2" type="ORF">SAMN04488055_4967</name>
</gene>
<dbReference type="STRING" id="536979.SAMN04488055_4967"/>
<feature type="domain" description="Arm DNA-binding" evidence="1">
    <location>
        <begin position="16"/>
        <end position="92"/>
    </location>
</feature>
<dbReference type="Proteomes" id="UP000185003">
    <property type="component" value="Unassembled WGS sequence"/>
</dbReference>
<dbReference type="AlphaFoldDB" id="A0A1N6K2R1"/>
<evidence type="ECO:0000259" key="1">
    <source>
        <dbReference type="Pfam" id="PF17293"/>
    </source>
</evidence>
<dbReference type="Pfam" id="PF17293">
    <property type="entry name" value="Arm-DNA-bind_5"/>
    <property type="match status" value="1"/>
</dbReference>
<dbReference type="InterPro" id="IPR035386">
    <property type="entry name" value="Arm-DNA-bind_5"/>
</dbReference>
<accession>A0A1N6K2R1</accession>
<dbReference type="EMBL" id="FSRA01000002">
    <property type="protein sequence ID" value="SIO50868.1"/>
    <property type="molecule type" value="Genomic_DNA"/>
</dbReference>
<reference evidence="2 3" key="1">
    <citation type="submission" date="2016-11" db="EMBL/GenBank/DDBJ databases">
        <authorList>
            <person name="Jaros S."/>
            <person name="Januszkiewicz K."/>
            <person name="Wedrychowicz H."/>
        </authorList>
    </citation>
    <scope>NUCLEOTIDE SEQUENCE [LARGE SCALE GENOMIC DNA]</scope>
    <source>
        <strain evidence="2 3">DSM 24787</strain>
    </source>
</reference>
<organism evidence="2 3">
    <name type="scientific">Chitinophaga niabensis</name>
    <dbReference type="NCBI Taxonomy" id="536979"/>
    <lineage>
        <taxon>Bacteria</taxon>
        <taxon>Pseudomonadati</taxon>
        <taxon>Bacteroidota</taxon>
        <taxon>Chitinophagia</taxon>
        <taxon>Chitinophagales</taxon>
        <taxon>Chitinophagaceae</taxon>
        <taxon>Chitinophaga</taxon>
    </lineage>
</organism>
<sequence length="95" mass="10974">MILNAQANTFDVHFLTRKSRSTKGMCDIFARITMNGQPKESAIKAEISAKDWNRKKGQPKSTTPELKKLEEHLDTIKARMFTHYHGLENKGRRLM</sequence>
<keyword evidence="3" id="KW-1185">Reference proteome</keyword>
<evidence type="ECO:0000313" key="3">
    <source>
        <dbReference type="Proteomes" id="UP000185003"/>
    </source>
</evidence>
<dbReference type="RefSeq" id="WP_084185810.1">
    <property type="nucleotide sequence ID" value="NZ_FSRA01000002.1"/>
</dbReference>
<evidence type="ECO:0000313" key="2">
    <source>
        <dbReference type="EMBL" id="SIO50868.1"/>
    </source>
</evidence>
<name>A0A1N6K2R1_9BACT</name>
<dbReference type="OrthoDB" id="892893at2"/>